<sequence>MSDSASATYGVPTICLRLTPRQYANFVSNALRAATFPEVKRDVETVLRDQVNADYALTFVTACLEDIIHPETTVGKPPNACLTAHIFLAQAEALIQADSELDIPRERAGQLVAACCLQILRLKATPEAAAAKQCIRLIMRLVAAYCLEQHHVPGDHLQELLAFLLGPQKSLKAAADLLLQFPQLLRLLSLQELFAQLAAESLCSSGEQIADQADANVKAAWVQQCVSDSNHKAAVLAVRRWGLQSQLPDLEFQWIQSAFASRLAAGNWGSAGLLALEDRDMQVVLVQHLTDARELTLATDFCFQFALRPDLFPGLPQPLPAEVQAAEAARHLPLPLPPEAVILVDTAAKLHAAHAALMQAEAVGVDVECAAARIQIAGGRTSHLGVKTAMQPALLQVAMQDQGMMDLRQAWSQNAPQAAEFPVQSAAQQADPCQTYSP</sequence>
<name>A0AAW1P7N9_9CHLO</name>
<dbReference type="AlphaFoldDB" id="A0AAW1P7N9"/>
<accession>A0AAW1P7N9</accession>
<dbReference type="Proteomes" id="UP001465755">
    <property type="component" value="Unassembled WGS sequence"/>
</dbReference>
<protein>
    <submittedName>
        <fullName evidence="1">Uncharacterized protein</fullName>
    </submittedName>
</protein>
<gene>
    <name evidence="1" type="ORF">WJX73_007487</name>
</gene>
<reference evidence="1 2" key="1">
    <citation type="journal article" date="2024" name="Nat. Commun.">
        <title>Phylogenomics reveals the evolutionary origins of lichenization in chlorophyte algae.</title>
        <authorList>
            <person name="Puginier C."/>
            <person name="Libourel C."/>
            <person name="Otte J."/>
            <person name="Skaloud P."/>
            <person name="Haon M."/>
            <person name="Grisel S."/>
            <person name="Petersen M."/>
            <person name="Berrin J.G."/>
            <person name="Delaux P.M."/>
            <person name="Dal Grande F."/>
            <person name="Keller J."/>
        </authorList>
    </citation>
    <scope>NUCLEOTIDE SEQUENCE [LARGE SCALE GENOMIC DNA]</scope>
    <source>
        <strain evidence="1 2">SAG 2036</strain>
    </source>
</reference>
<proteinExistence type="predicted"/>
<dbReference type="PANTHER" id="PTHR47765:SF2">
    <property type="entry name" value="EXONUCLEASE MUT-7 HOMOLOG"/>
    <property type="match status" value="1"/>
</dbReference>
<organism evidence="1 2">
    <name type="scientific">Symbiochloris irregularis</name>
    <dbReference type="NCBI Taxonomy" id="706552"/>
    <lineage>
        <taxon>Eukaryota</taxon>
        <taxon>Viridiplantae</taxon>
        <taxon>Chlorophyta</taxon>
        <taxon>core chlorophytes</taxon>
        <taxon>Trebouxiophyceae</taxon>
        <taxon>Trebouxiales</taxon>
        <taxon>Trebouxiaceae</taxon>
        <taxon>Symbiochloris</taxon>
    </lineage>
</organism>
<evidence type="ECO:0000313" key="1">
    <source>
        <dbReference type="EMBL" id="KAK9805945.1"/>
    </source>
</evidence>
<dbReference type="PANTHER" id="PTHR47765">
    <property type="entry name" value="3'-5' EXONUCLEASE DOMAIN-CONTAINING PROTEIN"/>
    <property type="match status" value="1"/>
</dbReference>
<dbReference type="InterPro" id="IPR052408">
    <property type="entry name" value="Exonuclease_MUT-7-like"/>
</dbReference>
<comment type="caution">
    <text evidence="1">The sequence shown here is derived from an EMBL/GenBank/DDBJ whole genome shotgun (WGS) entry which is preliminary data.</text>
</comment>
<evidence type="ECO:0000313" key="2">
    <source>
        <dbReference type="Proteomes" id="UP001465755"/>
    </source>
</evidence>
<keyword evidence="2" id="KW-1185">Reference proteome</keyword>
<dbReference type="EMBL" id="JALJOQ010000040">
    <property type="protein sequence ID" value="KAK9805945.1"/>
    <property type="molecule type" value="Genomic_DNA"/>
</dbReference>